<proteinExistence type="predicted"/>
<accession>A0A7R9JA46</accession>
<dbReference type="AlphaFoldDB" id="A0A7R9JA46"/>
<dbReference type="EMBL" id="OE183058">
    <property type="protein sequence ID" value="CAD7575273.1"/>
    <property type="molecule type" value="Genomic_DNA"/>
</dbReference>
<reference evidence="1" key="1">
    <citation type="submission" date="2020-11" db="EMBL/GenBank/DDBJ databases">
        <authorList>
            <person name="Tran Van P."/>
        </authorList>
    </citation>
    <scope>NUCLEOTIDE SEQUENCE</scope>
</reference>
<organism evidence="1">
    <name type="scientific">Timema californicum</name>
    <name type="common">California timema</name>
    <name type="synonym">Walking stick</name>
    <dbReference type="NCBI Taxonomy" id="61474"/>
    <lineage>
        <taxon>Eukaryota</taxon>
        <taxon>Metazoa</taxon>
        <taxon>Ecdysozoa</taxon>
        <taxon>Arthropoda</taxon>
        <taxon>Hexapoda</taxon>
        <taxon>Insecta</taxon>
        <taxon>Pterygota</taxon>
        <taxon>Neoptera</taxon>
        <taxon>Polyneoptera</taxon>
        <taxon>Phasmatodea</taxon>
        <taxon>Timematodea</taxon>
        <taxon>Timematoidea</taxon>
        <taxon>Timematidae</taxon>
        <taxon>Timema</taxon>
    </lineage>
</organism>
<sequence length="93" mass="10229">MKIHLYSLNCTKFINIIIISPEGAGVVNVLLTSCGIVIPDLVRPTPKKIADEIKDGSGFGRDEEGNVLDMNYPHLQRRRVGNQLGKATLSRPD</sequence>
<protein>
    <submittedName>
        <fullName evidence="1">(California timema) hypothetical protein</fullName>
    </submittedName>
</protein>
<gene>
    <name evidence="1" type="ORF">TCMB3V08_LOCUS7870</name>
</gene>
<name>A0A7R9JA46_TIMCA</name>
<dbReference type="PROSITE" id="PS51257">
    <property type="entry name" value="PROKAR_LIPOPROTEIN"/>
    <property type="match status" value="1"/>
</dbReference>
<evidence type="ECO:0000313" key="1">
    <source>
        <dbReference type="EMBL" id="CAD7575273.1"/>
    </source>
</evidence>